<keyword evidence="1" id="KW-0238">DNA-binding</keyword>
<dbReference type="GO" id="GO:0003677">
    <property type="term" value="F:DNA binding"/>
    <property type="evidence" value="ECO:0007669"/>
    <property type="project" value="UniProtKB-KW"/>
</dbReference>
<dbReference type="PANTHER" id="PTHR33175:SF3">
    <property type="entry name" value="DNA-BINDING PROTEIN HU-BETA"/>
    <property type="match status" value="1"/>
</dbReference>
<evidence type="ECO:0008006" key="3">
    <source>
        <dbReference type="Google" id="ProtNLM"/>
    </source>
</evidence>
<gene>
    <name evidence="2" type="ORF">S01H4_08817</name>
</gene>
<sequence length="52" mass="5409">MNKAELVGAISGKTDLSKKDIASVIDAIQESITDELVKGGKVSLVGFGTFQV</sequence>
<dbReference type="GO" id="GO:0030527">
    <property type="term" value="F:structural constituent of chromatin"/>
    <property type="evidence" value="ECO:0007669"/>
    <property type="project" value="InterPro"/>
</dbReference>
<dbReference type="AlphaFoldDB" id="X1ARN2"/>
<evidence type="ECO:0000313" key="2">
    <source>
        <dbReference type="EMBL" id="GAG71977.1"/>
    </source>
</evidence>
<dbReference type="PANTHER" id="PTHR33175">
    <property type="entry name" value="DNA-BINDING PROTEIN HU"/>
    <property type="match status" value="1"/>
</dbReference>
<comment type="caution">
    <text evidence="2">The sequence shown here is derived from an EMBL/GenBank/DDBJ whole genome shotgun (WGS) entry which is preliminary data.</text>
</comment>
<dbReference type="EMBL" id="BART01003089">
    <property type="protein sequence ID" value="GAG71977.1"/>
    <property type="molecule type" value="Genomic_DNA"/>
</dbReference>
<dbReference type="InterPro" id="IPR010992">
    <property type="entry name" value="IHF-like_DNA-bd_dom_sf"/>
</dbReference>
<evidence type="ECO:0000256" key="1">
    <source>
        <dbReference type="ARBA" id="ARBA00023125"/>
    </source>
</evidence>
<accession>X1ARN2</accession>
<dbReference type="Gene3D" id="4.10.520.10">
    <property type="entry name" value="IHF-like DNA-binding proteins"/>
    <property type="match status" value="1"/>
</dbReference>
<feature type="non-terminal residue" evidence="2">
    <location>
        <position position="52"/>
    </location>
</feature>
<dbReference type="GO" id="GO:0005829">
    <property type="term" value="C:cytosol"/>
    <property type="evidence" value="ECO:0007669"/>
    <property type="project" value="TreeGrafter"/>
</dbReference>
<protein>
    <recommendedName>
        <fullName evidence="3">DNA-binding protein HU</fullName>
    </recommendedName>
</protein>
<proteinExistence type="predicted"/>
<reference evidence="2" key="1">
    <citation type="journal article" date="2014" name="Front. Microbiol.">
        <title>High frequency of phylogenetically diverse reductive dehalogenase-homologous genes in deep subseafloor sedimentary metagenomes.</title>
        <authorList>
            <person name="Kawai M."/>
            <person name="Futagami T."/>
            <person name="Toyoda A."/>
            <person name="Takaki Y."/>
            <person name="Nishi S."/>
            <person name="Hori S."/>
            <person name="Arai W."/>
            <person name="Tsubouchi T."/>
            <person name="Morono Y."/>
            <person name="Uchiyama I."/>
            <person name="Ito T."/>
            <person name="Fujiyama A."/>
            <person name="Inagaki F."/>
            <person name="Takami H."/>
        </authorList>
    </citation>
    <scope>NUCLEOTIDE SEQUENCE</scope>
    <source>
        <strain evidence="2">Expedition CK06-06</strain>
    </source>
</reference>
<dbReference type="InterPro" id="IPR000119">
    <property type="entry name" value="Hist_DNA-bd"/>
</dbReference>
<dbReference type="SUPFAM" id="SSF47729">
    <property type="entry name" value="IHF-like DNA-binding proteins"/>
    <property type="match status" value="1"/>
</dbReference>
<organism evidence="2">
    <name type="scientific">marine sediment metagenome</name>
    <dbReference type="NCBI Taxonomy" id="412755"/>
    <lineage>
        <taxon>unclassified sequences</taxon>
        <taxon>metagenomes</taxon>
        <taxon>ecological metagenomes</taxon>
    </lineage>
</organism>
<dbReference type="Pfam" id="PF00216">
    <property type="entry name" value="Bac_DNA_binding"/>
    <property type="match status" value="1"/>
</dbReference>
<name>X1ARN2_9ZZZZ</name>